<dbReference type="AlphaFoldDB" id="A0A1H2J9K1"/>
<keyword evidence="3" id="KW-1185">Reference proteome</keyword>
<dbReference type="EMBL" id="FNLL01000011">
    <property type="protein sequence ID" value="SDU52861.1"/>
    <property type="molecule type" value="Genomic_DNA"/>
</dbReference>
<evidence type="ECO:0000313" key="3">
    <source>
        <dbReference type="Proteomes" id="UP000199608"/>
    </source>
</evidence>
<sequence>MTMIISAIFLIAVISVAVMVKKKKTEKTAQKDSKPSSTAPQAKASPDQEYKAILDSLLKLNILTRKDKDFSIEMTRKIESIIDDLMVVTPAMMERYPGETLTYEIKKIGKNHLYKTVKEYLDLSLDSRENQIGMFTKTIESLHDVSNRSRDIVEKNETAEFKTMANFLAGKFS</sequence>
<gene>
    <name evidence="2" type="ORF">SAMN04487931_11155</name>
</gene>
<protein>
    <submittedName>
        <fullName evidence="2">Uncharacterized protein</fullName>
    </submittedName>
</protein>
<dbReference type="RefSeq" id="WP_092236711.1">
    <property type="nucleotide sequence ID" value="NZ_FNLL01000011.1"/>
</dbReference>
<accession>A0A1H2J9K1</accession>
<organism evidence="2 3">
    <name type="scientific">Desulfobacula phenolica</name>
    <dbReference type="NCBI Taxonomy" id="90732"/>
    <lineage>
        <taxon>Bacteria</taxon>
        <taxon>Pseudomonadati</taxon>
        <taxon>Thermodesulfobacteriota</taxon>
        <taxon>Desulfobacteria</taxon>
        <taxon>Desulfobacterales</taxon>
        <taxon>Desulfobacteraceae</taxon>
        <taxon>Desulfobacula</taxon>
    </lineage>
</organism>
<proteinExistence type="predicted"/>
<reference evidence="3" key="1">
    <citation type="submission" date="2016-10" db="EMBL/GenBank/DDBJ databases">
        <authorList>
            <person name="Varghese N."/>
            <person name="Submissions S."/>
        </authorList>
    </citation>
    <scope>NUCLEOTIDE SEQUENCE [LARGE SCALE GENOMIC DNA]</scope>
    <source>
        <strain evidence="3">DSM 3384</strain>
    </source>
</reference>
<name>A0A1H2J9K1_9BACT</name>
<evidence type="ECO:0000256" key="1">
    <source>
        <dbReference type="SAM" id="MobiDB-lite"/>
    </source>
</evidence>
<feature type="region of interest" description="Disordered" evidence="1">
    <location>
        <begin position="25"/>
        <end position="47"/>
    </location>
</feature>
<dbReference type="Proteomes" id="UP000199608">
    <property type="component" value="Unassembled WGS sequence"/>
</dbReference>
<evidence type="ECO:0000313" key="2">
    <source>
        <dbReference type="EMBL" id="SDU52861.1"/>
    </source>
</evidence>